<dbReference type="Gene3D" id="2.40.320.10">
    <property type="entry name" value="Hypothetical Protein Pfu-838710-001"/>
    <property type="match status" value="1"/>
</dbReference>
<evidence type="ECO:0000259" key="1">
    <source>
        <dbReference type="PROSITE" id="PS51707"/>
    </source>
</evidence>
<evidence type="ECO:0000313" key="2">
    <source>
        <dbReference type="EMBL" id="PJB98615.1"/>
    </source>
</evidence>
<proteinExistence type="predicted"/>
<dbReference type="InterPro" id="IPR023577">
    <property type="entry name" value="CYTH_domain"/>
</dbReference>
<gene>
    <name evidence="2" type="ORF">CO078_01495</name>
</gene>
<dbReference type="SUPFAM" id="SSF55154">
    <property type="entry name" value="CYTH-like phosphatases"/>
    <property type="match status" value="1"/>
</dbReference>
<evidence type="ECO:0000313" key="3">
    <source>
        <dbReference type="Proteomes" id="UP000230097"/>
    </source>
</evidence>
<sequence>MKNVEIEVRSFISPTQYKNLERKLNKVAKFLKEIKEETAYCGKENIRIRRDADFSYLILKSGKIHDNFRDEIKIRFKRTDFENLKEIFARLGFNISIMWFRKRKVYDWRGIKVFLDDTKGYGRIIELEEIGTEKNKEKIYNNLKTKLIALGIKKITPKKDFDKKFNYYKNNWRKILKLNT</sequence>
<dbReference type="PROSITE" id="PS51707">
    <property type="entry name" value="CYTH"/>
    <property type="match status" value="1"/>
</dbReference>
<reference evidence="3" key="1">
    <citation type="submission" date="2017-09" db="EMBL/GenBank/DDBJ databases">
        <title>Depth-based differentiation of microbial function through sediment-hosted aquifers and enrichment of novel symbionts in the deep terrestrial subsurface.</title>
        <authorList>
            <person name="Probst A.J."/>
            <person name="Ladd B."/>
            <person name="Jarett J.K."/>
            <person name="Geller-Mcgrath D.E."/>
            <person name="Sieber C.M.K."/>
            <person name="Emerson J.B."/>
            <person name="Anantharaman K."/>
            <person name="Thomas B.C."/>
            <person name="Malmstrom R."/>
            <person name="Stieglmeier M."/>
            <person name="Klingl A."/>
            <person name="Woyke T."/>
            <person name="Ryan C.M."/>
            <person name="Banfield J.F."/>
        </authorList>
    </citation>
    <scope>NUCLEOTIDE SEQUENCE [LARGE SCALE GENOMIC DNA]</scope>
</reference>
<dbReference type="Pfam" id="PF01928">
    <property type="entry name" value="CYTH"/>
    <property type="match status" value="1"/>
</dbReference>
<dbReference type="AlphaFoldDB" id="A0A2M8DLD0"/>
<accession>A0A2M8DLD0</accession>
<protein>
    <recommendedName>
        <fullName evidence="1">CYTH domain-containing protein</fullName>
    </recommendedName>
</protein>
<dbReference type="EMBL" id="PFTC01000034">
    <property type="protein sequence ID" value="PJB98615.1"/>
    <property type="molecule type" value="Genomic_DNA"/>
</dbReference>
<organism evidence="2 3">
    <name type="scientific">Candidatus Nealsonbacteria bacterium CG_4_9_14_0_8_um_filter_36_17</name>
    <dbReference type="NCBI Taxonomy" id="1974693"/>
    <lineage>
        <taxon>Bacteria</taxon>
        <taxon>Candidatus Nealsoniibacteriota</taxon>
    </lineage>
</organism>
<dbReference type="Proteomes" id="UP000230097">
    <property type="component" value="Unassembled WGS sequence"/>
</dbReference>
<name>A0A2M8DLD0_9BACT</name>
<comment type="caution">
    <text evidence="2">The sequence shown here is derived from an EMBL/GenBank/DDBJ whole genome shotgun (WGS) entry which is preliminary data.</text>
</comment>
<feature type="domain" description="CYTH" evidence="1">
    <location>
        <begin position="3"/>
        <end position="167"/>
    </location>
</feature>
<dbReference type="InterPro" id="IPR033469">
    <property type="entry name" value="CYTH-like_dom_sf"/>
</dbReference>